<proteinExistence type="predicted"/>
<keyword evidence="3" id="KW-1185">Reference proteome</keyword>
<feature type="compositionally biased region" description="Pro residues" evidence="1">
    <location>
        <begin position="397"/>
        <end position="408"/>
    </location>
</feature>
<feature type="compositionally biased region" description="Low complexity" evidence="1">
    <location>
        <begin position="579"/>
        <end position="591"/>
    </location>
</feature>
<name>A0AAD7DK94_9AGAR</name>
<evidence type="ECO:0000313" key="3">
    <source>
        <dbReference type="Proteomes" id="UP001215598"/>
    </source>
</evidence>
<sequence length="762" mass="85040">MSKSKSKKSRDDDDDAPKKRGNPGDFHGKRDEFLREHLEEYIAASEARSTRTFWPTLFAKWWALFPWTLPIEKDSTDGIELDTRPDTALSDAERAQKKKVLDTMESKVKAWYNYQRAHHGGGAKNPWAPLLKELREKTNAPAPKRLADFQCYMQRPEHKKEIQRVFGERHPNKIGGRGTINERAAIARELLAGESAEIRHKIHELADAEHEEEMKDWRATKDGTKELTEEEKEAARARWAVTIAPLLKILSDYTRYKISMIVGRIDKTTWKFDIRSLHEGKTAKGEDWPTWAADGAYNDHVVRQFMRFLLAEEGAVVLSDRVGDDPLEILRLASIAATAAVSSGPNTSAASSSSAPNTSNLANAAAAPTTASSIPAAIPFIPPAPTSAAPLRAATPTPTPALPDRPPTPIPIEFAAIIPQVRAPPTASQLDGVEGVEDVLKREVQALPADERTARIEQLKRMPVFFRQRESNIARHGEEEADAKAELEAQATKVAAEKAAAKEAKKRKAPTKRTRKGRTKRRRGPMGLDASDEEPDELVLDSDSSEDEQRGEDEQHGTPTPTPKPARPQPHRLNARGQGAAAAVNSGNADATGVQAPGWAMDAKKVLETGEMDDIWNTLVGLWWEKEKVCGFAGPTRGYTEGRPIQVSEWVRYARKALVKPAIDDVEAFGQKWWEWWILMNPNWRERSSFAPRTHPRLEQTAGGEEWGAVDYSGPNGILNVLICLRWWRDAMGPNDNEEYWVEAVEDVIWSLETINQQKASE</sequence>
<evidence type="ECO:0000256" key="1">
    <source>
        <dbReference type="SAM" id="MobiDB-lite"/>
    </source>
</evidence>
<reference evidence="2" key="1">
    <citation type="submission" date="2023-03" db="EMBL/GenBank/DDBJ databases">
        <title>Massive genome expansion in bonnet fungi (Mycena s.s.) driven by repeated elements and novel gene families across ecological guilds.</title>
        <authorList>
            <consortium name="Lawrence Berkeley National Laboratory"/>
            <person name="Harder C.B."/>
            <person name="Miyauchi S."/>
            <person name="Viragh M."/>
            <person name="Kuo A."/>
            <person name="Thoen E."/>
            <person name="Andreopoulos B."/>
            <person name="Lu D."/>
            <person name="Skrede I."/>
            <person name="Drula E."/>
            <person name="Henrissat B."/>
            <person name="Morin E."/>
            <person name="Kohler A."/>
            <person name="Barry K."/>
            <person name="LaButti K."/>
            <person name="Morin E."/>
            <person name="Salamov A."/>
            <person name="Lipzen A."/>
            <person name="Mereny Z."/>
            <person name="Hegedus B."/>
            <person name="Baldrian P."/>
            <person name="Stursova M."/>
            <person name="Weitz H."/>
            <person name="Taylor A."/>
            <person name="Grigoriev I.V."/>
            <person name="Nagy L.G."/>
            <person name="Martin F."/>
            <person name="Kauserud H."/>
        </authorList>
    </citation>
    <scope>NUCLEOTIDE SEQUENCE</scope>
    <source>
        <strain evidence="2">CBHHK182m</strain>
    </source>
</reference>
<protein>
    <submittedName>
        <fullName evidence="2">Uncharacterized protein</fullName>
    </submittedName>
</protein>
<organism evidence="2 3">
    <name type="scientific">Mycena metata</name>
    <dbReference type="NCBI Taxonomy" id="1033252"/>
    <lineage>
        <taxon>Eukaryota</taxon>
        <taxon>Fungi</taxon>
        <taxon>Dikarya</taxon>
        <taxon>Basidiomycota</taxon>
        <taxon>Agaricomycotina</taxon>
        <taxon>Agaricomycetes</taxon>
        <taxon>Agaricomycetidae</taxon>
        <taxon>Agaricales</taxon>
        <taxon>Marasmiineae</taxon>
        <taxon>Mycenaceae</taxon>
        <taxon>Mycena</taxon>
    </lineage>
</organism>
<feature type="compositionally biased region" description="Acidic residues" evidence="1">
    <location>
        <begin position="530"/>
        <end position="551"/>
    </location>
</feature>
<feature type="region of interest" description="Disordered" evidence="1">
    <location>
        <begin position="388"/>
        <end position="408"/>
    </location>
</feature>
<evidence type="ECO:0000313" key="2">
    <source>
        <dbReference type="EMBL" id="KAJ7693270.1"/>
    </source>
</evidence>
<dbReference type="AlphaFoldDB" id="A0AAD7DK94"/>
<comment type="caution">
    <text evidence="2">The sequence shown here is derived from an EMBL/GenBank/DDBJ whole genome shotgun (WGS) entry which is preliminary data.</text>
</comment>
<feature type="compositionally biased region" description="Basic residues" evidence="1">
    <location>
        <begin position="504"/>
        <end position="524"/>
    </location>
</feature>
<accession>A0AAD7DK94</accession>
<feature type="region of interest" description="Disordered" evidence="1">
    <location>
        <begin position="493"/>
        <end position="593"/>
    </location>
</feature>
<dbReference type="EMBL" id="JARKIB010000731">
    <property type="protein sequence ID" value="KAJ7693270.1"/>
    <property type="molecule type" value="Genomic_DNA"/>
</dbReference>
<dbReference type="Proteomes" id="UP001215598">
    <property type="component" value="Unassembled WGS sequence"/>
</dbReference>
<gene>
    <name evidence="2" type="ORF">B0H16DRAFT_1751590</name>
</gene>
<feature type="region of interest" description="Disordered" evidence="1">
    <location>
        <begin position="1"/>
        <end position="30"/>
    </location>
</feature>